<name>A0AAJ0ZQE4_9PSED</name>
<dbReference type="PANTHER" id="PTHR41791">
    <property type="entry name" value="SSL7039 PROTEIN"/>
    <property type="match status" value="1"/>
</dbReference>
<evidence type="ECO:0000313" key="2">
    <source>
        <dbReference type="Proteomes" id="UP000787568"/>
    </source>
</evidence>
<dbReference type="Proteomes" id="UP000787568">
    <property type="component" value="Unassembled WGS sequence"/>
</dbReference>
<dbReference type="AlphaFoldDB" id="A0AAJ0ZQE4"/>
<dbReference type="PIRSF" id="PIRSF028744">
    <property type="entry name" value="Addict_mod_HI1419"/>
    <property type="match status" value="1"/>
</dbReference>
<dbReference type="PANTHER" id="PTHR41791:SF1">
    <property type="entry name" value="SSL7039 PROTEIN"/>
    <property type="match status" value="1"/>
</dbReference>
<reference evidence="1" key="1">
    <citation type="submission" date="2020-12" db="EMBL/GenBank/DDBJ databases">
        <title>Generalized mutagenesis with transposon Tn5. A laboratory procedure for the identification of genes responsible for a bacterial phenotype and its regulation, illustrated with phenazine production in Pseudomonas chlororaphis.</title>
        <authorList>
            <person name="Muzio F."/>
            <person name="Sobrero P."/>
            <person name="Agaras B."/>
            <person name="Valverde C."/>
        </authorList>
    </citation>
    <scope>NUCLEOTIDE SEQUENCE</scope>
    <source>
        <strain evidence="1">SMMP3</strain>
    </source>
</reference>
<accession>A0AAJ0ZQE4</accession>
<proteinExistence type="predicted"/>
<sequence>MIEIKQIATFMEWENRLKNSRARALIAAWIFRLANGLAGDVSPVGEGVSELRIHYGPGYRVYFQPCGLQLVILLCGRDKSRQGRDIELAKYLARRWSRS</sequence>
<dbReference type="EMBL" id="JAEEFW010000009">
    <property type="protein sequence ID" value="MBU4636328.1"/>
    <property type="molecule type" value="Genomic_DNA"/>
</dbReference>
<dbReference type="RefSeq" id="WP_216311401.1">
    <property type="nucleotide sequence ID" value="NZ_JAEEFW010000009.1"/>
</dbReference>
<gene>
    <name evidence="1" type="ORF">I8747_26290</name>
</gene>
<evidence type="ECO:0000313" key="1">
    <source>
        <dbReference type="EMBL" id="MBU4636328.1"/>
    </source>
</evidence>
<organism evidence="1 2">
    <name type="scientific">Pseudomonas chlororaphis subsp. aurantiaca</name>
    <dbReference type="NCBI Taxonomy" id="86192"/>
    <lineage>
        <taxon>Bacteria</taxon>
        <taxon>Pseudomonadati</taxon>
        <taxon>Pseudomonadota</taxon>
        <taxon>Gammaproteobacteria</taxon>
        <taxon>Pseudomonadales</taxon>
        <taxon>Pseudomonadaceae</taxon>
        <taxon>Pseudomonas</taxon>
    </lineage>
</organism>
<comment type="caution">
    <text evidence="1">The sequence shown here is derived from an EMBL/GenBank/DDBJ whole genome shotgun (WGS) entry which is preliminary data.</text>
</comment>
<dbReference type="NCBIfam" id="TIGR02683">
    <property type="entry name" value="upstrm_HI1419"/>
    <property type="match status" value="1"/>
</dbReference>
<protein>
    <submittedName>
        <fullName evidence="1">Type II toxin-antitoxin system RelE/ParE family toxin</fullName>
    </submittedName>
</protein>
<dbReference type="InterPro" id="IPR014056">
    <property type="entry name" value="TypeIITA-like_toxin_pred"/>
</dbReference>